<feature type="transmembrane region" description="Helical" evidence="1">
    <location>
        <begin position="210"/>
        <end position="226"/>
    </location>
</feature>
<feature type="transmembrane region" description="Helical" evidence="1">
    <location>
        <begin position="12"/>
        <end position="34"/>
    </location>
</feature>
<evidence type="ECO:0000313" key="2">
    <source>
        <dbReference type="EMBL" id="NVF13660.1"/>
    </source>
</evidence>
<protein>
    <recommendedName>
        <fullName evidence="4">Oligosaccharide repeat unit polymerase</fullName>
    </recommendedName>
</protein>
<feature type="transmembrane region" description="Helical" evidence="1">
    <location>
        <begin position="380"/>
        <end position="397"/>
    </location>
</feature>
<dbReference type="RefSeq" id="WP_176302745.1">
    <property type="nucleotide sequence ID" value="NZ_JABWCV010000005.1"/>
</dbReference>
<keyword evidence="3" id="KW-1185">Reference proteome</keyword>
<accession>A0A7Y6RB15</accession>
<keyword evidence="1" id="KW-1133">Transmembrane helix</keyword>
<name>A0A7Y6RB15_9GAMM</name>
<keyword evidence="1" id="KW-0812">Transmembrane</keyword>
<feature type="transmembrane region" description="Helical" evidence="1">
    <location>
        <begin position="232"/>
        <end position="248"/>
    </location>
</feature>
<feature type="transmembrane region" description="Helical" evidence="1">
    <location>
        <begin position="98"/>
        <end position="114"/>
    </location>
</feature>
<gene>
    <name evidence="2" type="ORF">HUO07_05685</name>
</gene>
<evidence type="ECO:0000313" key="3">
    <source>
        <dbReference type="Proteomes" id="UP000589984"/>
    </source>
</evidence>
<comment type="caution">
    <text evidence="2">The sequence shown here is derived from an EMBL/GenBank/DDBJ whole genome shotgun (WGS) entry which is preliminary data.</text>
</comment>
<keyword evidence="1" id="KW-0472">Membrane</keyword>
<sequence length="436" mass="50262">MMIKLLSNRMFFLSVCLIFRIVVDFSYVLFVYPLYEYSGFPLSFSFYSYSLSWLVYLFCLMLSPHLLNKVSDYFITSFLLTIIAPLSSLVGLSNLDQFSLFITAFVFLFFRLFQHGSLLSKLMPVPGVMKVSEGRAFLLIFSTVSVCILIFWYFYSGAFQFFNLNIFKVYDFRSQSAQLANVGFFSYFNNWVFGVFSVFLMSYCLYRKSYIGFLILFLIQLFFYGVSNHKSVLLYPVMILVIWFYFRYTRAISVVPLGFSVIFIGCLLSYLAFDHLIAGSLFIRRVFFVPAKLTLDYFSFFSANELVWWSNSVLSRFIEYPYDLTISKVIGEYNGSGFSANNGFISAGYAHANLIGVAIYTFIFSYFLKVLDSLVIKSDVPIWLALCMTIVPLRAALISSDLLTTMLTHGLAISLLMVMLFRRSSNLNKTCCYKND</sequence>
<dbReference type="Proteomes" id="UP000589984">
    <property type="component" value="Unassembled WGS sequence"/>
</dbReference>
<dbReference type="AlphaFoldDB" id="A0A7Y6RB15"/>
<feature type="transmembrane region" description="Helical" evidence="1">
    <location>
        <begin position="73"/>
        <end position="92"/>
    </location>
</feature>
<feature type="transmembrane region" description="Helical" evidence="1">
    <location>
        <begin position="348"/>
        <end position="368"/>
    </location>
</feature>
<feature type="transmembrane region" description="Helical" evidence="1">
    <location>
        <begin position="184"/>
        <end position="203"/>
    </location>
</feature>
<reference evidence="2 3" key="1">
    <citation type="submission" date="2020-06" db="EMBL/GenBank/DDBJ databases">
        <title>Halomonas sp. QX-1 draft genome sequence.</title>
        <authorList>
            <person name="Qiu X."/>
        </authorList>
    </citation>
    <scope>NUCLEOTIDE SEQUENCE [LARGE SCALE GENOMIC DNA]</scope>
    <source>
        <strain evidence="2 3">QX-1</strain>
    </source>
</reference>
<feature type="transmembrane region" description="Helical" evidence="1">
    <location>
        <begin position="135"/>
        <end position="155"/>
    </location>
</feature>
<feature type="transmembrane region" description="Helical" evidence="1">
    <location>
        <begin position="46"/>
        <end position="66"/>
    </location>
</feature>
<feature type="transmembrane region" description="Helical" evidence="1">
    <location>
        <begin position="255"/>
        <end position="273"/>
    </location>
</feature>
<evidence type="ECO:0000256" key="1">
    <source>
        <dbReference type="SAM" id="Phobius"/>
    </source>
</evidence>
<proteinExistence type="predicted"/>
<feature type="transmembrane region" description="Helical" evidence="1">
    <location>
        <begin position="403"/>
        <end position="421"/>
    </location>
</feature>
<dbReference type="EMBL" id="JABWCV010000005">
    <property type="protein sequence ID" value="NVF13660.1"/>
    <property type="molecule type" value="Genomic_DNA"/>
</dbReference>
<organism evidence="2 3">
    <name type="scientific">Vreelandella maris</name>
    <dbReference type="NCBI Taxonomy" id="2729617"/>
    <lineage>
        <taxon>Bacteria</taxon>
        <taxon>Pseudomonadati</taxon>
        <taxon>Pseudomonadota</taxon>
        <taxon>Gammaproteobacteria</taxon>
        <taxon>Oceanospirillales</taxon>
        <taxon>Halomonadaceae</taxon>
        <taxon>Vreelandella</taxon>
    </lineage>
</organism>
<evidence type="ECO:0008006" key="4">
    <source>
        <dbReference type="Google" id="ProtNLM"/>
    </source>
</evidence>